<reference evidence="1 2" key="1">
    <citation type="submission" date="2023-04" db="EMBL/GenBank/DDBJ databases">
        <title>YMD61, complete Genome.</title>
        <authorList>
            <person name="Zhang J."/>
        </authorList>
    </citation>
    <scope>NUCLEOTIDE SEQUENCE [LARGE SCALE GENOMIC DNA]</scope>
    <source>
        <strain evidence="1 2">YMD61</strain>
    </source>
</reference>
<accession>A0ABY8Q426</accession>
<name>A0ABY8Q426_9RHOB</name>
<keyword evidence="2" id="KW-1185">Reference proteome</keyword>
<dbReference type="EMBL" id="CP124535">
    <property type="protein sequence ID" value="WGV15085.1"/>
    <property type="molecule type" value="Genomic_DNA"/>
</dbReference>
<organism evidence="1 2">
    <name type="scientific">Fuscovulum ytuae</name>
    <dbReference type="NCBI Taxonomy" id="3042299"/>
    <lineage>
        <taxon>Bacteria</taxon>
        <taxon>Pseudomonadati</taxon>
        <taxon>Pseudomonadota</taxon>
        <taxon>Alphaproteobacteria</taxon>
        <taxon>Rhodobacterales</taxon>
        <taxon>Paracoccaceae</taxon>
        <taxon>Fuscovulum</taxon>
    </lineage>
</organism>
<protein>
    <submittedName>
        <fullName evidence="1">Uncharacterized protein</fullName>
    </submittedName>
</protein>
<proteinExistence type="predicted"/>
<sequence length="66" mass="6413">MNGPDAASDVNGSWASASAVNEANMAAAEQAFQQAQQDVANSIATAMEGAQKSVAAAMSATGPAGN</sequence>
<evidence type="ECO:0000313" key="1">
    <source>
        <dbReference type="EMBL" id="WGV15085.1"/>
    </source>
</evidence>
<dbReference type="RefSeq" id="WP_281464216.1">
    <property type="nucleotide sequence ID" value="NZ_CP124535.1"/>
</dbReference>
<gene>
    <name evidence="1" type="ORF">QF092_12440</name>
</gene>
<evidence type="ECO:0000313" key="2">
    <source>
        <dbReference type="Proteomes" id="UP001230978"/>
    </source>
</evidence>
<dbReference type="Proteomes" id="UP001230978">
    <property type="component" value="Chromosome"/>
</dbReference>